<dbReference type="InterPro" id="IPR003607">
    <property type="entry name" value="HD/PDEase_dom"/>
</dbReference>
<keyword evidence="1" id="KW-1133">Transmembrane helix</keyword>
<keyword evidence="1" id="KW-0812">Transmembrane</keyword>
<comment type="caution">
    <text evidence="2">The sequence shown here is derived from an EMBL/GenBank/DDBJ whole genome shotgun (WGS) entry which is preliminary data.</text>
</comment>
<organism evidence="2">
    <name type="scientific">marine sediment metagenome</name>
    <dbReference type="NCBI Taxonomy" id="412755"/>
    <lineage>
        <taxon>unclassified sequences</taxon>
        <taxon>metagenomes</taxon>
        <taxon>ecological metagenomes</taxon>
    </lineage>
</organism>
<proteinExistence type="predicted"/>
<dbReference type="Gene3D" id="1.10.3210.10">
    <property type="entry name" value="Hypothetical protein af1432"/>
    <property type="match status" value="1"/>
</dbReference>
<dbReference type="SUPFAM" id="SSF109604">
    <property type="entry name" value="HD-domain/PDEase-like"/>
    <property type="match status" value="1"/>
</dbReference>
<sequence length="315" mass="35454">MKKIKKFIGNHYEGLIITLVFIGVLAIAFLIHYKFEFLNFFILPIILSGYLLGKRKAILTAFFCIALVFLYLVFYKLYLGLEVVFSADEIIRMATWGGFLILTAAIIGTFAEQRERRLEKMRRSYFGALKIMLKYLEVADEEKPRSLRVSLLAGEIAKTAELSKAEVENIKSAALLYEAGDLQSSLPFYEEIVNFISGDMKIPEEQATDKERVELSIMASLLKTIEPLLAGYFHHYVEEADKLDKDLNEIPFGSSIIALANLYDRVANKVPTSMGEVTIETLEDIEKLSGRSFSTSFVRALKETTSGPGLSPSEP</sequence>
<feature type="transmembrane region" description="Helical" evidence="1">
    <location>
        <begin position="37"/>
        <end position="53"/>
    </location>
</feature>
<evidence type="ECO:0000256" key="1">
    <source>
        <dbReference type="SAM" id="Phobius"/>
    </source>
</evidence>
<keyword evidence="1" id="KW-0472">Membrane</keyword>
<evidence type="ECO:0008006" key="3">
    <source>
        <dbReference type="Google" id="ProtNLM"/>
    </source>
</evidence>
<name>A0A0F9JAB1_9ZZZZ</name>
<dbReference type="CDD" id="cd00077">
    <property type="entry name" value="HDc"/>
    <property type="match status" value="1"/>
</dbReference>
<evidence type="ECO:0000313" key="2">
    <source>
        <dbReference type="EMBL" id="KKM66729.1"/>
    </source>
</evidence>
<accession>A0A0F9JAB1</accession>
<dbReference type="AlphaFoldDB" id="A0A0F9JAB1"/>
<dbReference type="EMBL" id="LAZR01010473">
    <property type="protein sequence ID" value="KKM66729.1"/>
    <property type="molecule type" value="Genomic_DNA"/>
</dbReference>
<gene>
    <name evidence="2" type="ORF">LCGC14_1478280</name>
</gene>
<reference evidence="2" key="1">
    <citation type="journal article" date="2015" name="Nature">
        <title>Complex archaea that bridge the gap between prokaryotes and eukaryotes.</title>
        <authorList>
            <person name="Spang A."/>
            <person name="Saw J.H."/>
            <person name="Jorgensen S.L."/>
            <person name="Zaremba-Niedzwiedzka K."/>
            <person name="Martijn J."/>
            <person name="Lind A.E."/>
            <person name="van Eijk R."/>
            <person name="Schleper C."/>
            <person name="Guy L."/>
            <person name="Ettema T.J."/>
        </authorList>
    </citation>
    <scope>NUCLEOTIDE SEQUENCE</scope>
</reference>
<feature type="transmembrane region" description="Helical" evidence="1">
    <location>
        <begin position="12"/>
        <end position="31"/>
    </location>
</feature>
<feature type="transmembrane region" description="Helical" evidence="1">
    <location>
        <begin position="58"/>
        <end position="78"/>
    </location>
</feature>
<protein>
    <recommendedName>
        <fullName evidence="3">HD-GYP domain-containing protein</fullName>
    </recommendedName>
</protein>
<feature type="transmembrane region" description="Helical" evidence="1">
    <location>
        <begin position="90"/>
        <end position="111"/>
    </location>
</feature>